<keyword evidence="3" id="KW-1185">Reference proteome</keyword>
<accession>A0ABU0IRI2</accession>
<dbReference type="SUPFAM" id="SSF55729">
    <property type="entry name" value="Acyl-CoA N-acyltransferases (Nat)"/>
    <property type="match status" value="1"/>
</dbReference>
<dbReference type="Gene3D" id="3.40.630.30">
    <property type="match status" value="1"/>
</dbReference>
<evidence type="ECO:0000313" key="3">
    <source>
        <dbReference type="Proteomes" id="UP001228905"/>
    </source>
</evidence>
<dbReference type="InterPro" id="IPR038740">
    <property type="entry name" value="BioF2-like_GNAT_dom"/>
</dbReference>
<evidence type="ECO:0000259" key="1">
    <source>
        <dbReference type="Pfam" id="PF13480"/>
    </source>
</evidence>
<dbReference type="RefSeq" id="WP_307349427.1">
    <property type="nucleotide sequence ID" value="NZ_JAUSVS010000004.1"/>
</dbReference>
<name>A0ABU0IRI2_9CAUL</name>
<protein>
    <recommendedName>
        <fullName evidence="1">BioF2-like acetyltransferase domain-containing protein</fullName>
    </recommendedName>
</protein>
<feature type="domain" description="BioF2-like acetyltransferase" evidence="1">
    <location>
        <begin position="110"/>
        <end position="231"/>
    </location>
</feature>
<evidence type="ECO:0000313" key="2">
    <source>
        <dbReference type="EMBL" id="MDQ0464619.1"/>
    </source>
</evidence>
<proteinExistence type="predicted"/>
<comment type="caution">
    <text evidence="2">The sequence shown here is derived from an EMBL/GenBank/DDBJ whole genome shotgun (WGS) entry which is preliminary data.</text>
</comment>
<gene>
    <name evidence="2" type="ORF">QO010_002403</name>
</gene>
<dbReference type="Proteomes" id="UP001228905">
    <property type="component" value="Unassembled WGS sequence"/>
</dbReference>
<sequence>MSHPYASRAYAEALSHIGRAVEVSEWRGFVLERSIAAGGTDAIGPYPLTVLPQDADVSGGLTRLAEHGLVSVVVVPDPLQGTDLSAFTIRRPFKTHQLIDGPFTPSKHHAERIRRGHRRCRVERRALADHLDDWRRLYAGLVERRTVSGAADFPDGYFAMLAAQPAMQAFVAEIGSQVVAMTLWFAWEGVVYNHLTASDAAGYANGASFALYDAAIQHFAGQGVMNLGGGAGHGDDPDDGLAAFKRGFANREVVAQVCGAALDEGRYAALSAGRETGFFPAYRG</sequence>
<organism evidence="2 3">
    <name type="scientific">Caulobacter ginsengisoli</name>
    <dbReference type="NCBI Taxonomy" id="400775"/>
    <lineage>
        <taxon>Bacteria</taxon>
        <taxon>Pseudomonadati</taxon>
        <taxon>Pseudomonadota</taxon>
        <taxon>Alphaproteobacteria</taxon>
        <taxon>Caulobacterales</taxon>
        <taxon>Caulobacteraceae</taxon>
        <taxon>Caulobacter</taxon>
    </lineage>
</organism>
<reference evidence="2 3" key="1">
    <citation type="submission" date="2023-07" db="EMBL/GenBank/DDBJ databases">
        <title>Genomic Encyclopedia of Type Strains, Phase IV (KMG-IV): sequencing the most valuable type-strain genomes for metagenomic binning, comparative biology and taxonomic classification.</title>
        <authorList>
            <person name="Goeker M."/>
        </authorList>
    </citation>
    <scope>NUCLEOTIDE SEQUENCE [LARGE SCALE GENOMIC DNA]</scope>
    <source>
        <strain evidence="2 3">DSM 18695</strain>
    </source>
</reference>
<dbReference type="EMBL" id="JAUSVS010000004">
    <property type="protein sequence ID" value="MDQ0464619.1"/>
    <property type="molecule type" value="Genomic_DNA"/>
</dbReference>
<dbReference type="InterPro" id="IPR016181">
    <property type="entry name" value="Acyl_CoA_acyltransferase"/>
</dbReference>
<dbReference type="Pfam" id="PF13480">
    <property type="entry name" value="Acetyltransf_6"/>
    <property type="match status" value="1"/>
</dbReference>